<dbReference type="RefSeq" id="WP_217648007.1">
    <property type="nucleotide sequence ID" value="NZ_FNYO01000030.1"/>
</dbReference>
<name>A0A1H6VEZ2_9GAMM</name>
<dbReference type="EMBL" id="FNYO01000030">
    <property type="protein sequence ID" value="SEI98862.1"/>
    <property type="molecule type" value="Genomic_DNA"/>
</dbReference>
<dbReference type="STRING" id="170623.SAMN04244579_02714"/>
<gene>
    <name evidence="1" type="ORF">SAMN04244579_02714</name>
</gene>
<evidence type="ECO:0000313" key="1">
    <source>
        <dbReference type="EMBL" id="SEI98862.1"/>
    </source>
</evidence>
<sequence>MSVKVTRDNVAMVLESIKQLAGQEVLVGIPATQAERSDGDSSPLNNAQLVYIHENGSPARNIPARPFLVPGIDEQLQSIRPHLQKAASAAMDGNADRVQVELNAAGLIAADGARHKINFGDFEPLSPETVRNRHRSRGTQSMREAERQYLDLIAQGSAPEQAQSETGIRPLINTGQLRNSITYVIRKKR</sequence>
<organism evidence="1 2">
    <name type="scientific">Azotobacter beijerinckii</name>
    <dbReference type="NCBI Taxonomy" id="170623"/>
    <lineage>
        <taxon>Bacteria</taxon>
        <taxon>Pseudomonadati</taxon>
        <taxon>Pseudomonadota</taxon>
        <taxon>Gammaproteobacteria</taxon>
        <taxon>Pseudomonadales</taxon>
        <taxon>Pseudomonadaceae</taxon>
        <taxon>Azotobacter</taxon>
    </lineage>
</organism>
<dbReference type="AlphaFoldDB" id="A0A1H6VEZ2"/>
<proteinExistence type="predicted"/>
<protein>
    <submittedName>
        <fullName evidence="1">Uncharacterized protein</fullName>
    </submittedName>
</protein>
<reference evidence="1 2" key="1">
    <citation type="submission" date="2016-10" db="EMBL/GenBank/DDBJ databases">
        <authorList>
            <person name="de Groot N.N."/>
        </authorList>
    </citation>
    <scope>NUCLEOTIDE SEQUENCE [LARGE SCALE GENOMIC DNA]</scope>
    <source>
        <strain evidence="1 2">DSM 1041</strain>
    </source>
</reference>
<dbReference type="Proteomes" id="UP000199005">
    <property type="component" value="Unassembled WGS sequence"/>
</dbReference>
<evidence type="ECO:0000313" key="2">
    <source>
        <dbReference type="Proteomes" id="UP000199005"/>
    </source>
</evidence>
<accession>A0A1H6VEZ2</accession>